<organism evidence="3 4">
    <name type="scientific">Pelosinus propionicus DSM 13327</name>
    <dbReference type="NCBI Taxonomy" id="1123291"/>
    <lineage>
        <taxon>Bacteria</taxon>
        <taxon>Bacillati</taxon>
        <taxon>Bacillota</taxon>
        <taxon>Negativicutes</taxon>
        <taxon>Selenomonadales</taxon>
        <taxon>Sporomusaceae</taxon>
        <taxon>Pelosinus</taxon>
    </lineage>
</organism>
<accession>A0A1I4LJ98</accession>
<dbReference type="PANTHER" id="PTHR43462:SF1">
    <property type="entry name" value="ALANYL-TRNA EDITING PROTEIN AARSD1"/>
    <property type="match status" value="1"/>
</dbReference>
<dbReference type="Gene3D" id="2.40.30.130">
    <property type="match status" value="1"/>
</dbReference>
<keyword evidence="1" id="KW-0479">Metal-binding</keyword>
<evidence type="ECO:0000256" key="1">
    <source>
        <dbReference type="ARBA" id="ARBA00022723"/>
    </source>
</evidence>
<name>A0A1I4LJ98_9FIRM</name>
<dbReference type="EMBL" id="FOTS01000025">
    <property type="protein sequence ID" value="SFL91114.1"/>
    <property type="molecule type" value="Genomic_DNA"/>
</dbReference>
<keyword evidence="4" id="KW-1185">Reference proteome</keyword>
<gene>
    <name evidence="3" type="ORF">SAMN04490355_102531</name>
</gene>
<dbReference type="RefSeq" id="WP_245754974.1">
    <property type="nucleotide sequence ID" value="NZ_FOTS01000025.1"/>
</dbReference>
<dbReference type="SUPFAM" id="SSF55186">
    <property type="entry name" value="ThrRS/AlaRS common domain"/>
    <property type="match status" value="1"/>
</dbReference>
<proteinExistence type="predicted"/>
<dbReference type="STRING" id="1123291.SAMN04490355_102531"/>
<dbReference type="AlphaFoldDB" id="A0A1I4LJ98"/>
<dbReference type="InterPro" id="IPR018163">
    <property type="entry name" value="Thr/Ala-tRNA-synth_IIc_edit"/>
</dbReference>
<evidence type="ECO:0000256" key="2">
    <source>
        <dbReference type="ARBA" id="ARBA00022833"/>
    </source>
</evidence>
<dbReference type="Proteomes" id="UP000199520">
    <property type="component" value="Unassembled WGS sequence"/>
</dbReference>
<keyword evidence="3" id="KW-0030">Aminoacyl-tRNA synthetase</keyword>
<dbReference type="GO" id="GO:0000166">
    <property type="term" value="F:nucleotide binding"/>
    <property type="evidence" value="ECO:0007669"/>
    <property type="project" value="InterPro"/>
</dbReference>
<dbReference type="SUPFAM" id="SSF50447">
    <property type="entry name" value="Translation proteins"/>
    <property type="match status" value="1"/>
</dbReference>
<evidence type="ECO:0000313" key="3">
    <source>
        <dbReference type="EMBL" id="SFL91114.1"/>
    </source>
</evidence>
<sequence length="117" mass="13324">MSTIKLYYENAYTKDFTANITKITPLPNNKWALSLDRTAFYPTSGGQPFDKGMLDNLPVIDVHEDGEDIIHITEGCPVTSKVEGHLEWKRRFDHMQQHSGQHLLSGAFFFCITGKYS</sequence>
<dbReference type="Gene3D" id="3.30.980.10">
    <property type="entry name" value="Threonyl-trna Synthetase, Chain A, domain 2"/>
    <property type="match status" value="1"/>
</dbReference>
<evidence type="ECO:0000313" key="4">
    <source>
        <dbReference type="Proteomes" id="UP000199520"/>
    </source>
</evidence>
<keyword evidence="2" id="KW-0862">Zinc</keyword>
<dbReference type="GO" id="GO:0004812">
    <property type="term" value="F:aminoacyl-tRNA ligase activity"/>
    <property type="evidence" value="ECO:0007669"/>
    <property type="project" value="UniProtKB-KW"/>
</dbReference>
<dbReference type="GO" id="GO:0046872">
    <property type="term" value="F:metal ion binding"/>
    <property type="evidence" value="ECO:0007669"/>
    <property type="project" value="UniProtKB-KW"/>
</dbReference>
<dbReference type="GO" id="GO:0002161">
    <property type="term" value="F:aminoacyl-tRNA deacylase activity"/>
    <property type="evidence" value="ECO:0007669"/>
    <property type="project" value="UniProtKB-ARBA"/>
</dbReference>
<dbReference type="InterPro" id="IPR051335">
    <property type="entry name" value="Alanyl-tRNA_Editing_Enzymes"/>
</dbReference>
<reference evidence="4" key="1">
    <citation type="submission" date="2016-10" db="EMBL/GenBank/DDBJ databases">
        <authorList>
            <person name="Varghese N."/>
            <person name="Submissions S."/>
        </authorList>
    </citation>
    <scope>NUCLEOTIDE SEQUENCE [LARGE SCALE GENOMIC DNA]</scope>
    <source>
        <strain evidence="4">DSM 13327</strain>
    </source>
</reference>
<dbReference type="InterPro" id="IPR009000">
    <property type="entry name" value="Transl_B-barrel_sf"/>
</dbReference>
<protein>
    <submittedName>
        <fullName evidence="3">tRNA synthetases class II (A)</fullName>
    </submittedName>
</protein>
<dbReference type="PANTHER" id="PTHR43462">
    <property type="entry name" value="ALANYL-TRNA EDITING PROTEIN"/>
    <property type="match status" value="1"/>
</dbReference>
<keyword evidence="3" id="KW-0436">Ligase</keyword>